<dbReference type="AlphaFoldDB" id="A0A934I062"/>
<dbReference type="Pfam" id="PF07261">
    <property type="entry name" value="DnaB_2"/>
    <property type="match status" value="1"/>
</dbReference>
<dbReference type="InterPro" id="IPR006343">
    <property type="entry name" value="DnaB/C_C"/>
</dbReference>
<dbReference type="Proteomes" id="UP000622687">
    <property type="component" value="Unassembled WGS sequence"/>
</dbReference>
<sequence>MATYRQIQTSFWQDGFIMELTPEEKYFYFYLMTNQKTTQCGIFEIPRLIIEAETGYNGETVDKLIKRFVDYGKILYCKETKEIMIVNWIKYNFINSKNTMLCINKELKKVKNKDFVNGFYKICVDMDYPLDIIFKGINLYENSDSEKEELSGGLQAPCNDLGEEEAKKEIYKKAANKEANNTDGIGLVICEFNKNMGEAALEDIEKIAAFAEEFDNKVILEAIYEAVKYKAKSSAYIWSILENWKSLGLITMDKLKKYRNIKKESNKCNADAYKYIE</sequence>
<gene>
    <name evidence="3" type="ORF">I6U51_12960</name>
</gene>
<name>A0A934I062_9CLOT</name>
<dbReference type="NCBIfam" id="TIGR01446">
    <property type="entry name" value="DnaD_dom"/>
    <property type="match status" value="1"/>
</dbReference>
<dbReference type="InterPro" id="IPR053162">
    <property type="entry name" value="DnaD"/>
</dbReference>
<dbReference type="PANTHER" id="PTHR37293">
    <property type="entry name" value="PHAGE REPLICATION PROTEIN-RELATED"/>
    <property type="match status" value="1"/>
</dbReference>
<evidence type="ECO:0000313" key="3">
    <source>
        <dbReference type="EMBL" id="MBI6873610.1"/>
    </source>
</evidence>
<dbReference type="InterPro" id="IPR034829">
    <property type="entry name" value="DnaD-like_sf"/>
</dbReference>
<proteinExistence type="inferred from homology"/>
<dbReference type="EMBL" id="JAEEGB010000014">
    <property type="protein sequence ID" value="MBI6873610.1"/>
    <property type="molecule type" value="Genomic_DNA"/>
</dbReference>
<feature type="domain" description="DnaB/C C-terminal" evidence="2">
    <location>
        <begin position="192"/>
        <end position="258"/>
    </location>
</feature>
<evidence type="ECO:0000313" key="4">
    <source>
        <dbReference type="Proteomes" id="UP000622687"/>
    </source>
</evidence>
<dbReference type="PANTHER" id="PTHR37293:SF5">
    <property type="entry name" value="DNA REPLICATION PROTEIN"/>
    <property type="match status" value="1"/>
</dbReference>
<evidence type="ECO:0000259" key="2">
    <source>
        <dbReference type="Pfam" id="PF07261"/>
    </source>
</evidence>
<dbReference type="Gene3D" id="1.10.10.630">
    <property type="entry name" value="DnaD domain-like"/>
    <property type="match status" value="1"/>
</dbReference>
<protein>
    <submittedName>
        <fullName evidence="3">DnaD domain protein</fullName>
    </submittedName>
</protein>
<comment type="similarity">
    <text evidence="1">Belongs to the DnaB/DnaD family.</text>
</comment>
<accession>A0A934I062</accession>
<reference evidence="3" key="1">
    <citation type="submission" date="2020-12" db="EMBL/GenBank/DDBJ databases">
        <title>Clostridium thailandense sp. nov., a novel acetogenic bacterium isolated from peat land soil in Thailand.</title>
        <authorList>
            <person name="Chaikitkaew S."/>
            <person name="Birkeland N.K."/>
        </authorList>
    </citation>
    <scope>NUCLEOTIDE SEQUENCE</scope>
    <source>
        <strain evidence="3">DSM 17425</strain>
    </source>
</reference>
<comment type="caution">
    <text evidence="3">The sequence shown here is derived from an EMBL/GenBank/DDBJ whole genome shotgun (WGS) entry which is preliminary data.</text>
</comment>
<dbReference type="SUPFAM" id="SSF158499">
    <property type="entry name" value="DnaD domain-like"/>
    <property type="match status" value="1"/>
</dbReference>
<evidence type="ECO:0000256" key="1">
    <source>
        <dbReference type="ARBA" id="ARBA00093462"/>
    </source>
</evidence>
<keyword evidence="4" id="KW-1185">Reference proteome</keyword>
<dbReference type="RefSeq" id="WP_211143034.1">
    <property type="nucleotide sequence ID" value="NZ_JAEEGB010000014.1"/>
</dbReference>
<organism evidence="3 4">
    <name type="scientific">Clostridium aciditolerans</name>
    <dbReference type="NCBI Taxonomy" id="339861"/>
    <lineage>
        <taxon>Bacteria</taxon>
        <taxon>Bacillati</taxon>
        <taxon>Bacillota</taxon>
        <taxon>Clostridia</taxon>
        <taxon>Eubacteriales</taxon>
        <taxon>Clostridiaceae</taxon>
        <taxon>Clostridium</taxon>
    </lineage>
</organism>